<dbReference type="GO" id="GO:0005737">
    <property type="term" value="C:cytoplasm"/>
    <property type="evidence" value="ECO:0007669"/>
    <property type="project" value="TreeGrafter"/>
</dbReference>
<comment type="caution">
    <text evidence="3">The sequence shown here is derived from an EMBL/GenBank/DDBJ whole genome shotgun (WGS) entry which is preliminary data.</text>
</comment>
<dbReference type="PANTHER" id="PTHR21621">
    <property type="entry name" value="RIBOSOMAL PROTEIN S6 MODIFICATION PROTEIN"/>
    <property type="match status" value="1"/>
</dbReference>
<sequence>MKESMPQIGLVYWVNKTSNPVEDFFSEKPEYYYFFAKASEQFIFRVAYGKESYIGNGIFSNVWKLNDGLLAIAESEFKADLIYQRRLFGTTSKEFEPAKVINTPEFRLFSRDKYQVYRLLKEFSPETHLAQSIDEIKRAMEIVPGEQVVIKPRHGEKGAGVFVWNKNQEFKGESIQEEKLANGGYLLQAFVNTNGGIPGVVEGVHDLKFLNIGDSIFANLRTPEKKTLIITGDSPYTEVATNSLPKEILDFRNRVCSKISASFPMQLYSMDIGNTPQGPMLFEINGHTAFPYIHFSYTSEFVSALLYHLKKYSENN</sequence>
<dbReference type="InterPro" id="IPR011761">
    <property type="entry name" value="ATP-grasp"/>
</dbReference>
<evidence type="ECO:0000259" key="2">
    <source>
        <dbReference type="PROSITE" id="PS50975"/>
    </source>
</evidence>
<evidence type="ECO:0000313" key="4">
    <source>
        <dbReference type="Proteomes" id="UP000176787"/>
    </source>
</evidence>
<feature type="domain" description="ATP-grasp" evidence="2">
    <location>
        <begin position="117"/>
        <end position="313"/>
    </location>
</feature>
<dbReference type="GO" id="GO:0046872">
    <property type="term" value="F:metal ion binding"/>
    <property type="evidence" value="ECO:0007669"/>
    <property type="project" value="InterPro"/>
</dbReference>
<reference evidence="3 4" key="1">
    <citation type="journal article" date="2016" name="Nat. Commun.">
        <title>Thousands of microbial genomes shed light on interconnected biogeochemical processes in an aquifer system.</title>
        <authorList>
            <person name="Anantharaman K."/>
            <person name="Brown C.T."/>
            <person name="Hug L.A."/>
            <person name="Sharon I."/>
            <person name="Castelle C.J."/>
            <person name="Probst A.J."/>
            <person name="Thomas B.C."/>
            <person name="Singh A."/>
            <person name="Wilkins M.J."/>
            <person name="Karaoz U."/>
            <person name="Brodie E.L."/>
            <person name="Williams K.H."/>
            <person name="Hubbard S.S."/>
            <person name="Banfield J.F."/>
        </authorList>
    </citation>
    <scope>NUCLEOTIDE SEQUENCE [LARGE SCALE GENOMIC DNA]</scope>
</reference>
<dbReference type="AlphaFoldDB" id="A0A1G2F112"/>
<organism evidence="3 4">
    <name type="scientific">Candidatus Niyogibacteria bacterium RIFCSPLOWO2_12_FULL_41_13</name>
    <dbReference type="NCBI Taxonomy" id="1801726"/>
    <lineage>
        <taxon>Bacteria</taxon>
        <taxon>Candidatus Niyogiibacteriota</taxon>
    </lineage>
</organism>
<dbReference type="InterPro" id="IPR013815">
    <property type="entry name" value="ATP_grasp_subdomain_1"/>
</dbReference>
<protein>
    <recommendedName>
        <fullName evidence="2">ATP-grasp domain-containing protein</fullName>
    </recommendedName>
</protein>
<dbReference type="PROSITE" id="PS50975">
    <property type="entry name" value="ATP_GRASP"/>
    <property type="match status" value="1"/>
</dbReference>
<keyword evidence="1" id="KW-0547">Nucleotide-binding</keyword>
<dbReference type="STRING" id="1801726.A3H02_01440"/>
<evidence type="ECO:0000313" key="3">
    <source>
        <dbReference type="EMBL" id="OGZ31709.1"/>
    </source>
</evidence>
<dbReference type="Proteomes" id="UP000176787">
    <property type="component" value="Unassembled WGS sequence"/>
</dbReference>
<dbReference type="GO" id="GO:0016879">
    <property type="term" value="F:ligase activity, forming carbon-nitrogen bonds"/>
    <property type="evidence" value="ECO:0007669"/>
    <property type="project" value="TreeGrafter"/>
</dbReference>
<dbReference type="EMBL" id="MHMS01000023">
    <property type="protein sequence ID" value="OGZ31709.1"/>
    <property type="molecule type" value="Genomic_DNA"/>
</dbReference>
<dbReference type="Gene3D" id="3.30.1490.20">
    <property type="entry name" value="ATP-grasp fold, A domain"/>
    <property type="match status" value="1"/>
</dbReference>
<dbReference type="SUPFAM" id="SSF56059">
    <property type="entry name" value="Glutathione synthetase ATP-binding domain-like"/>
    <property type="match status" value="1"/>
</dbReference>
<name>A0A1G2F112_9BACT</name>
<gene>
    <name evidence="3" type="ORF">A3H02_01440</name>
</gene>
<keyword evidence="1" id="KW-0067">ATP-binding</keyword>
<accession>A0A1G2F112</accession>
<dbReference type="GO" id="GO:0005524">
    <property type="term" value="F:ATP binding"/>
    <property type="evidence" value="ECO:0007669"/>
    <property type="project" value="UniProtKB-UniRule"/>
</dbReference>
<dbReference type="PANTHER" id="PTHR21621:SF0">
    <property type="entry name" value="BETA-CITRYLGLUTAMATE SYNTHASE B-RELATED"/>
    <property type="match status" value="1"/>
</dbReference>
<proteinExistence type="predicted"/>
<evidence type="ECO:0000256" key="1">
    <source>
        <dbReference type="PROSITE-ProRule" id="PRU00409"/>
    </source>
</evidence>